<dbReference type="Gene3D" id="1.10.510.10">
    <property type="entry name" value="Transferase(Phosphotransferase) domain 1"/>
    <property type="match status" value="1"/>
</dbReference>
<dbReference type="OrthoDB" id="5979581at2759"/>
<dbReference type="RefSeq" id="XP_030996607.1">
    <property type="nucleotide sequence ID" value="XM_031139479.1"/>
</dbReference>
<dbReference type="InterPro" id="IPR011009">
    <property type="entry name" value="Kinase-like_dom_sf"/>
</dbReference>
<name>A0A507B6Y9_9PEZI</name>
<evidence type="ECO:0000313" key="8">
    <source>
        <dbReference type="Proteomes" id="UP000319257"/>
    </source>
</evidence>
<dbReference type="SUPFAM" id="SSF56112">
    <property type="entry name" value="Protein kinase-like (PK-like)"/>
    <property type="match status" value="1"/>
</dbReference>
<dbReference type="PROSITE" id="PS50011">
    <property type="entry name" value="PROTEIN_KINASE_DOM"/>
    <property type="match status" value="1"/>
</dbReference>
<dbReference type="GO" id="GO:0005524">
    <property type="term" value="F:ATP binding"/>
    <property type="evidence" value="ECO:0007669"/>
    <property type="project" value="UniProtKB-KW"/>
</dbReference>
<keyword evidence="8" id="KW-1185">Reference proteome</keyword>
<dbReference type="InterPro" id="IPR000719">
    <property type="entry name" value="Prot_kinase_dom"/>
</dbReference>
<protein>
    <recommendedName>
        <fullName evidence="6">Protein kinase domain-containing protein</fullName>
    </recommendedName>
</protein>
<evidence type="ECO:0000259" key="6">
    <source>
        <dbReference type="PROSITE" id="PS50011"/>
    </source>
</evidence>
<keyword evidence="4" id="KW-0418">Kinase</keyword>
<dbReference type="GO" id="GO:0043484">
    <property type="term" value="P:regulation of RNA splicing"/>
    <property type="evidence" value="ECO:0007669"/>
    <property type="project" value="TreeGrafter"/>
</dbReference>
<evidence type="ECO:0000256" key="1">
    <source>
        <dbReference type="ARBA" id="ARBA00022527"/>
    </source>
</evidence>
<keyword evidence="5" id="KW-0067">ATP-binding</keyword>
<proteinExistence type="predicted"/>
<evidence type="ECO:0000256" key="2">
    <source>
        <dbReference type="ARBA" id="ARBA00022679"/>
    </source>
</evidence>
<evidence type="ECO:0000256" key="5">
    <source>
        <dbReference type="ARBA" id="ARBA00022840"/>
    </source>
</evidence>
<dbReference type="GO" id="GO:0005634">
    <property type="term" value="C:nucleus"/>
    <property type="evidence" value="ECO:0007669"/>
    <property type="project" value="TreeGrafter"/>
</dbReference>
<keyword evidence="1" id="KW-0723">Serine/threonine-protein kinase</keyword>
<feature type="domain" description="Protein kinase" evidence="6">
    <location>
        <begin position="1"/>
        <end position="227"/>
    </location>
</feature>
<dbReference type="PANTHER" id="PTHR45646:SF11">
    <property type="entry name" value="SERINE_THREONINE-PROTEIN KINASE DOA"/>
    <property type="match status" value="1"/>
</dbReference>
<reference evidence="7 8" key="1">
    <citation type="submission" date="2019-06" db="EMBL/GenBank/DDBJ databases">
        <title>Draft genome sequence of the filamentous fungus Phialemoniopsis curvata isolated from diesel fuel.</title>
        <authorList>
            <person name="Varaljay V.A."/>
            <person name="Lyon W.J."/>
            <person name="Crouch A.L."/>
            <person name="Drake C.E."/>
            <person name="Hollomon J.M."/>
            <person name="Nadeau L.J."/>
            <person name="Nunn H.S."/>
            <person name="Stevenson B.S."/>
            <person name="Bojanowski C.L."/>
            <person name="Crookes-Goodson W.J."/>
        </authorList>
    </citation>
    <scope>NUCLEOTIDE SEQUENCE [LARGE SCALE GENOMIC DNA]</scope>
    <source>
        <strain evidence="7 8">D216</strain>
    </source>
</reference>
<comment type="caution">
    <text evidence="7">The sequence shown here is derived from an EMBL/GenBank/DDBJ whole genome shotgun (WGS) entry which is preliminary data.</text>
</comment>
<dbReference type="InterPro" id="IPR051175">
    <property type="entry name" value="CLK_kinases"/>
</dbReference>
<dbReference type="EMBL" id="SKBQ01000025">
    <property type="protein sequence ID" value="TPX14896.1"/>
    <property type="molecule type" value="Genomic_DNA"/>
</dbReference>
<keyword evidence="2" id="KW-0808">Transferase</keyword>
<dbReference type="Pfam" id="PF00069">
    <property type="entry name" value="Pkinase"/>
    <property type="match status" value="1"/>
</dbReference>
<evidence type="ECO:0000256" key="4">
    <source>
        <dbReference type="ARBA" id="ARBA00022777"/>
    </source>
</evidence>
<organism evidence="7 8">
    <name type="scientific">Thyridium curvatum</name>
    <dbReference type="NCBI Taxonomy" id="1093900"/>
    <lineage>
        <taxon>Eukaryota</taxon>
        <taxon>Fungi</taxon>
        <taxon>Dikarya</taxon>
        <taxon>Ascomycota</taxon>
        <taxon>Pezizomycotina</taxon>
        <taxon>Sordariomycetes</taxon>
        <taxon>Sordariomycetidae</taxon>
        <taxon>Thyridiales</taxon>
        <taxon>Thyridiaceae</taxon>
        <taxon>Thyridium</taxon>
    </lineage>
</organism>
<dbReference type="InParanoid" id="A0A507B6Y9"/>
<dbReference type="GO" id="GO:0004674">
    <property type="term" value="F:protein serine/threonine kinase activity"/>
    <property type="evidence" value="ECO:0007669"/>
    <property type="project" value="UniProtKB-KW"/>
</dbReference>
<evidence type="ECO:0000313" key="7">
    <source>
        <dbReference type="EMBL" id="TPX14896.1"/>
    </source>
</evidence>
<sequence>MPSHPYRKNPQVCHTRPEHGRITYLSQDDFGPLQGSSLFPKLADFNLTVPGLPGGLGHVFAIQSHRFRGPEVLLGCAWSYSADIWNFGLFLWNLLEDTSLFDRPAGEDGEYDAHIHLAQIASLLGEPPEELIKRERLFRELHLKAPILDLRGKECRTMNEFWGGPFFANDNQMFRRDLLTGGKSLADAVTELAGDEKKKFLDLASSILQWLPKKRKTAKELLSHPFFEEIRNDRDRHQSG</sequence>
<dbReference type="GeneID" id="41972452"/>
<dbReference type="AlphaFoldDB" id="A0A507B6Y9"/>
<keyword evidence="3" id="KW-0547">Nucleotide-binding</keyword>
<accession>A0A507B6Y9</accession>
<dbReference type="PANTHER" id="PTHR45646">
    <property type="entry name" value="SERINE/THREONINE-PROTEIN KINASE DOA-RELATED"/>
    <property type="match status" value="1"/>
</dbReference>
<gene>
    <name evidence="7" type="ORF">E0L32_005005</name>
</gene>
<dbReference type="Proteomes" id="UP000319257">
    <property type="component" value="Unassembled WGS sequence"/>
</dbReference>
<evidence type="ECO:0000256" key="3">
    <source>
        <dbReference type="ARBA" id="ARBA00022741"/>
    </source>
</evidence>